<feature type="transmembrane region" description="Helical" evidence="1">
    <location>
        <begin position="157"/>
        <end position="176"/>
    </location>
</feature>
<feature type="transmembrane region" description="Helical" evidence="1">
    <location>
        <begin position="32"/>
        <end position="51"/>
    </location>
</feature>
<keyword evidence="1" id="KW-0812">Transmembrane</keyword>
<evidence type="ECO:0000313" key="3">
    <source>
        <dbReference type="Proteomes" id="UP001139103"/>
    </source>
</evidence>
<name>A0A9X1MPG7_9BACT</name>
<gene>
    <name evidence="2" type="ORF">LOC68_16695</name>
</gene>
<keyword evidence="1" id="KW-0472">Membrane</keyword>
<dbReference type="AlphaFoldDB" id="A0A9X1MPG7"/>
<keyword evidence="1" id="KW-1133">Transmembrane helix</keyword>
<comment type="caution">
    <text evidence="2">The sequence shown here is derived from an EMBL/GenBank/DDBJ whole genome shotgun (WGS) entry which is preliminary data.</text>
</comment>
<protein>
    <submittedName>
        <fullName evidence="2">Uncharacterized protein</fullName>
    </submittedName>
</protein>
<dbReference type="RefSeq" id="WP_230220823.1">
    <property type="nucleotide sequence ID" value="NZ_JAJKFT010000010.1"/>
</dbReference>
<proteinExistence type="predicted"/>
<sequence>MPRFPFRNFALVSLLIAISVIALTFPSKGITYLLAIAWACVMLGVGCAAIGTPGPARNKYLGFLVSSIVIAYWEMGSASSRTYTAPILAAAEQVFASNELYVNARGANDPARFFPDGYSSATGQSEIVVWRRGRLIKIPSARKLPTKLTPLANSIRLICLFWFGLLGGWICNFVAWRGTNEAE</sequence>
<keyword evidence="3" id="KW-1185">Reference proteome</keyword>
<evidence type="ECO:0000313" key="2">
    <source>
        <dbReference type="EMBL" id="MCC9630032.1"/>
    </source>
</evidence>
<accession>A0A9X1MPG7</accession>
<evidence type="ECO:0000256" key="1">
    <source>
        <dbReference type="SAM" id="Phobius"/>
    </source>
</evidence>
<organism evidence="2 3">
    <name type="scientific">Blastopirellula sediminis</name>
    <dbReference type="NCBI Taxonomy" id="2894196"/>
    <lineage>
        <taxon>Bacteria</taxon>
        <taxon>Pseudomonadati</taxon>
        <taxon>Planctomycetota</taxon>
        <taxon>Planctomycetia</taxon>
        <taxon>Pirellulales</taxon>
        <taxon>Pirellulaceae</taxon>
        <taxon>Blastopirellula</taxon>
    </lineage>
</organism>
<dbReference type="EMBL" id="JAJKFT010000010">
    <property type="protein sequence ID" value="MCC9630032.1"/>
    <property type="molecule type" value="Genomic_DNA"/>
</dbReference>
<reference evidence="2" key="1">
    <citation type="submission" date="2021-11" db="EMBL/GenBank/DDBJ databases">
        <title>Genome sequence.</title>
        <authorList>
            <person name="Sun Q."/>
        </authorList>
    </citation>
    <scope>NUCLEOTIDE SEQUENCE</scope>
    <source>
        <strain evidence="2">JC732</strain>
    </source>
</reference>
<dbReference type="Proteomes" id="UP001139103">
    <property type="component" value="Unassembled WGS sequence"/>
</dbReference>